<name>A0ABR8Q803_9CLOT</name>
<reference evidence="4 5" key="1">
    <citation type="submission" date="2020-08" db="EMBL/GenBank/DDBJ databases">
        <title>A Genomic Blueprint of the Chicken Gut Microbiome.</title>
        <authorList>
            <person name="Gilroy R."/>
            <person name="Ravi A."/>
            <person name="Getino M."/>
            <person name="Pursley I."/>
            <person name="Horton D.L."/>
            <person name="Alikhan N.-F."/>
            <person name="Baker D."/>
            <person name="Gharbi K."/>
            <person name="Hall N."/>
            <person name="Watson M."/>
            <person name="Adriaenssens E.M."/>
            <person name="Foster-Nyarko E."/>
            <person name="Jarju S."/>
            <person name="Secka A."/>
            <person name="Antonio M."/>
            <person name="Oren A."/>
            <person name="Chaudhuri R."/>
            <person name="La Ragione R.M."/>
            <person name="Hildebrand F."/>
            <person name="Pallen M.J."/>
        </authorList>
    </citation>
    <scope>NUCLEOTIDE SEQUENCE [LARGE SCALE GENOMIC DNA]</scope>
    <source>
        <strain evidence="4 5">Sa3CUN1</strain>
    </source>
</reference>
<comment type="caution">
    <text evidence="4">The sequence shown here is derived from an EMBL/GenBank/DDBJ whole genome shotgun (WGS) entry which is preliminary data.</text>
</comment>
<sequence length="103" mass="12092">MREVEVEEFIKENLINIVYFSGSTCGACDAIKEKVLHIIKEYEKIKFIEINAVENKELAASYNIFSLPILLLFVNGKETLRVGRYFDLLDFKNTIDRYYNLIF</sequence>
<dbReference type="PANTHER" id="PTHR45663:SF11">
    <property type="entry name" value="GEO12009P1"/>
    <property type="match status" value="1"/>
</dbReference>
<feature type="domain" description="Thioredoxin" evidence="3">
    <location>
        <begin position="8"/>
        <end position="81"/>
    </location>
</feature>
<evidence type="ECO:0000256" key="1">
    <source>
        <dbReference type="ARBA" id="ARBA00008987"/>
    </source>
</evidence>
<keyword evidence="2" id="KW-0676">Redox-active center</keyword>
<dbReference type="SUPFAM" id="SSF52833">
    <property type="entry name" value="Thioredoxin-like"/>
    <property type="match status" value="1"/>
</dbReference>
<dbReference type="Proteomes" id="UP000640335">
    <property type="component" value="Unassembled WGS sequence"/>
</dbReference>
<dbReference type="RefSeq" id="WP_191751297.1">
    <property type="nucleotide sequence ID" value="NZ_JACSQZ010000098.1"/>
</dbReference>
<dbReference type="Pfam" id="PF00085">
    <property type="entry name" value="Thioredoxin"/>
    <property type="match status" value="1"/>
</dbReference>
<evidence type="ECO:0000313" key="4">
    <source>
        <dbReference type="EMBL" id="MBD7916556.1"/>
    </source>
</evidence>
<dbReference type="InterPro" id="IPR036249">
    <property type="entry name" value="Thioredoxin-like_sf"/>
</dbReference>
<dbReference type="EMBL" id="JACSQZ010000098">
    <property type="protein sequence ID" value="MBD7916556.1"/>
    <property type="molecule type" value="Genomic_DNA"/>
</dbReference>
<gene>
    <name evidence="4" type="ORF">H9660_15595</name>
</gene>
<protein>
    <submittedName>
        <fullName evidence="4">Thioredoxin family protein</fullName>
    </submittedName>
</protein>
<accession>A0ABR8Q803</accession>
<evidence type="ECO:0000259" key="3">
    <source>
        <dbReference type="Pfam" id="PF00085"/>
    </source>
</evidence>
<dbReference type="PANTHER" id="PTHR45663">
    <property type="entry name" value="GEO12009P1"/>
    <property type="match status" value="1"/>
</dbReference>
<comment type="similarity">
    <text evidence="1">Belongs to the thioredoxin family.</text>
</comment>
<dbReference type="InterPro" id="IPR013766">
    <property type="entry name" value="Thioredoxin_domain"/>
</dbReference>
<dbReference type="CDD" id="cd02947">
    <property type="entry name" value="TRX_family"/>
    <property type="match status" value="1"/>
</dbReference>
<organism evidence="4 5">
    <name type="scientific">Clostridium gallinarum</name>
    <dbReference type="NCBI Taxonomy" id="2762246"/>
    <lineage>
        <taxon>Bacteria</taxon>
        <taxon>Bacillati</taxon>
        <taxon>Bacillota</taxon>
        <taxon>Clostridia</taxon>
        <taxon>Eubacteriales</taxon>
        <taxon>Clostridiaceae</taxon>
        <taxon>Clostridium</taxon>
    </lineage>
</organism>
<dbReference type="Gene3D" id="3.40.30.10">
    <property type="entry name" value="Glutaredoxin"/>
    <property type="match status" value="1"/>
</dbReference>
<keyword evidence="5" id="KW-1185">Reference proteome</keyword>
<evidence type="ECO:0000313" key="5">
    <source>
        <dbReference type="Proteomes" id="UP000640335"/>
    </source>
</evidence>
<proteinExistence type="inferred from homology"/>
<evidence type="ECO:0000256" key="2">
    <source>
        <dbReference type="ARBA" id="ARBA00023284"/>
    </source>
</evidence>